<evidence type="ECO:0000256" key="1">
    <source>
        <dbReference type="ARBA" id="ARBA00022679"/>
    </source>
</evidence>
<evidence type="ECO:0000259" key="3">
    <source>
        <dbReference type="PROSITE" id="PS51186"/>
    </source>
</evidence>
<reference evidence="4 5" key="1">
    <citation type="submission" date="2014-08" db="EMBL/GenBank/DDBJ databases">
        <title>Genome sequence of Tetragenococcus muriaticus.</title>
        <authorList>
            <person name="Chuea-nongthon C."/>
            <person name="Rodtong S."/>
            <person name="Yongsawatdigul J."/>
            <person name="Steele J.L."/>
            <person name="Liu X.-y."/>
            <person name="Speers J."/>
            <person name="Glasner J.D."/>
            <person name="Neeno-Eckwall E.C."/>
        </authorList>
    </citation>
    <scope>NUCLEOTIDE SEQUENCE [LARGE SCALE GENOMIC DNA]</scope>
    <source>
        <strain evidence="4 5">3MR10-3</strain>
    </source>
</reference>
<organism evidence="4 5">
    <name type="scientific">Tetragenococcus muriaticus 3MR10-3</name>
    <dbReference type="NCBI Taxonomy" id="1302648"/>
    <lineage>
        <taxon>Bacteria</taxon>
        <taxon>Bacillati</taxon>
        <taxon>Bacillota</taxon>
        <taxon>Bacilli</taxon>
        <taxon>Lactobacillales</taxon>
        <taxon>Enterococcaceae</taxon>
        <taxon>Tetragenococcus</taxon>
    </lineage>
</organism>
<dbReference type="GO" id="GO:0016747">
    <property type="term" value="F:acyltransferase activity, transferring groups other than amino-acyl groups"/>
    <property type="evidence" value="ECO:0007669"/>
    <property type="project" value="InterPro"/>
</dbReference>
<feature type="domain" description="N-acetyltransferase" evidence="3">
    <location>
        <begin position="1"/>
        <end position="142"/>
    </location>
</feature>
<dbReference type="EC" id="2.3.1.-" evidence="4"/>
<evidence type="ECO:0000313" key="5">
    <source>
        <dbReference type="Proteomes" id="UP000029381"/>
    </source>
</evidence>
<dbReference type="CDD" id="cd04301">
    <property type="entry name" value="NAT_SF"/>
    <property type="match status" value="1"/>
</dbReference>
<dbReference type="Pfam" id="PF13508">
    <property type="entry name" value="Acetyltransf_7"/>
    <property type="match status" value="1"/>
</dbReference>
<dbReference type="AlphaFoldDB" id="A0A091C091"/>
<dbReference type="PANTHER" id="PTHR43800:SF1">
    <property type="entry name" value="PEPTIDYL-LYSINE N-ACETYLTRANSFERASE YJAB"/>
    <property type="match status" value="1"/>
</dbReference>
<gene>
    <name evidence="4" type="ORF">TMU3MR103_2017</name>
</gene>
<dbReference type="InterPro" id="IPR000182">
    <property type="entry name" value="GNAT_dom"/>
</dbReference>
<dbReference type="EMBL" id="JPVT01000218">
    <property type="protein sequence ID" value="KFN89457.1"/>
    <property type="molecule type" value="Genomic_DNA"/>
</dbReference>
<accession>A0A091C091</accession>
<protein>
    <submittedName>
        <fullName evidence="4">Putative acetyltransferase</fullName>
        <ecNumber evidence="4">2.3.1.-</ecNumber>
    </submittedName>
</protein>
<name>A0A091C091_9ENTE</name>
<comment type="caution">
    <text evidence="4">The sequence shown here is derived from an EMBL/GenBank/DDBJ whole genome shotgun (WGS) entry which is preliminary data.</text>
</comment>
<dbReference type="PROSITE" id="PS51186">
    <property type="entry name" value="GNAT"/>
    <property type="match status" value="1"/>
</dbReference>
<sequence>MIKKLDNLDFESIEKISNIWLNSNFEAHDFIKREYWISNLDKVKKMFQDSSIYVYYAGNQIVGFAGLYEQYIAGIFITDNYRNKGIGRLLLERLKSDYNGLNLHVYEKNEGAIRFYTKHQFEIRSKEFEAETQEYEYLMKWDSNRNYKSNNK</sequence>
<keyword evidence="2 4" id="KW-0012">Acyltransferase</keyword>
<evidence type="ECO:0000313" key="4">
    <source>
        <dbReference type="EMBL" id="KFN89457.1"/>
    </source>
</evidence>
<dbReference type="PANTHER" id="PTHR43800">
    <property type="entry name" value="PEPTIDYL-LYSINE N-ACETYLTRANSFERASE YJAB"/>
    <property type="match status" value="1"/>
</dbReference>
<dbReference type="Gene3D" id="3.40.630.30">
    <property type="match status" value="1"/>
</dbReference>
<keyword evidence="5" id="KW-1185">Reference proteome</keyword>
<dbReference type="PATRIC" id="fig|1302648.3.peg.1977"/>
<dbReference type="InterPro" id="IPR016181">
    <property type="entry name" value="Acyl_CoA_acyltransferase"/>
</dbReference>
<keyword evidence="1 4" id="KW-0808">Transferase</keyword>
<proteinExistence type="predicted"/>
<dbReference type="Proteomes" id="UP000029381">
    <property type="component" value="Unassembled WGS sequence"/>
</dbReference>
<dbReference type="RefSeq" id="WP_038024174.1">
    <property type="nucleotide sequence ID" value="NZ_JPVT01000218.1"/>
</dbReference>
<evidence type="ECO:0000256" key="2">
    <source>
        <dbReference type="ARBA" id="ARBA00023315"/>
    </source>
</evidence>
<dbReference type="SUPFAM" id="SSF55729">
    <property type="entry name" value="Acyl-CoA N-acyltransferases (Nat)"/>
    <property type="match status" value="1"/>
</dbReference>